<evidence type="ECO:0000313" key="3">
    <source>
        <dbReference type="EMBL" id="KDR86094.1"/>
    </source>
</evidence>
<dbReference type="InterPro" id="IPR015424">
    <property type="entry name" value="PyrdxlP-dep_Trfase"/>
</dbReference>
<accession>A0A067U1D8</accession>
<sequence>MYPTCTMSVRDSDNRPPWHLGKGRESLNSAEKGLNLLFEPAEESKSPLNASPVVPGKTKIEKVLILSSSFIFWSSVLFSYLRQQQQMFAMSDQKLATTYFASEGVLVYDKELKTDPPQVGGHLGSLVSVKGEDISRDEQERWQGIIAGQLEDLKEFDTEALITSKSKAIVLVTPNNPTGATYPPALILTFASLAREKNVALIIDEAYRDFLQARHALFTSLLPTGAQGGYFAFVRHPFPRVKASDVSRRLAEEVGVVTLPSAFFSQEEREEGVEETESVDWSGVEGAAGVEVEEDESWIRFSVANVDEDRVRRVCERLERLEAQFGWALDDYDLVHRGEFFQWKLRMMKSSGSESALSSLEGPNH</sequence>
<dbReference type="PANTHER" id="PTHR43795">
    <property type="entry name" value="BIFUNCTIONAL ASPARTATE AMINOTRANSFERASE AND GLUTAMATE/ASPARTATE-PREPHENATE AMINOTRANSFERASE-RELATED"/>
    <property type="match status" value="1"/>
</dbReference>
<dbReference type="HOGENOM" id="CLU_758738_0_0_1"/>
<dbReference type="InterPro" id="IPR004839">
    <property type="entry name" value="Aminotransferase_I/II_large"/>
</dbReference>
<evidence type="ECO:0000259" key="2">
    <source>
        <dbReference type="Pfam" id="PF00155"/>
    </source>
</evidence>
<dbReference type="OrthoDB" id="7042322at2759"/>
<dbReference type="GO" id="GO:0006520">
    <property type="term" value="P:amino acid metabolic process"/>
    <property type="evidence" value="ECO:0007669"/>
    <property type="project" value="TreeGrafter"/>
</dbReference>
<dbReference type="InterPro" id="IPR015421">
    <property type="entry name" value="PyrdxlP-dep_Trfase_major"/>
</dbReference>
<reference evidence="4" key="1">
    <citation type="journal article" date="2014" name="Proc. Natl. Acad. Sci. U.S.A.">
        <title>Extensive sampling of basidiomycete genomes demonstrates inadequacy of the white-rot/brown-rot paradigm for wood decay fungi.</title>
        <authorList>
            <person name="Riley R."/>
            <person name="Salamov A.A."/>
            <person name="Brown D.W."/>
            <person name="Nagy L.G."/>
            <person name="Floudas D."/>
            <person name="Held B.W."/>
            <person name="Levasseur A."/>
            <person name="Lombard V."/>
            <person name="Morin E."/>
            <person name="Otillar R."/>
            <person name="Lindquist E.A."/>
            <person name="Sun H."/>
            <person name="LaButti K.M."/>
            <person name="Schmutz J."/>
            <person name="Jabbour D."/>
            <person name="Luo H."/>
            <person name="Baker S.E."/>
            <person name="Pisabarro A.G."/>
            <person name="Walton J.D."/>
            <person name="Blanchette R.A."/>
            <person name="Henrissat B."/>
            <person name="Martin F."/>
            <person name="Cullen D."/>
            <person name="Hibbett D.S."/>
            <person name="Grigoriev I.V."/>
        </authorList>
    </citation>
    <scope>NUCLEOTIDE SEQUENCE [LARGE SCALE GENOMIC DNA]</scope>
    <source>
        <strain evidence="4">CBS 339.88</strain>
    </source>
</reference>
<gene>
    <name evidence="3" type="ORF">GALMADRAFT_205282</name>
</gene>
<dbReference type="PANTHER" id="PTHR43795:SF12">
    <property type="entry name" value="AROMATIC AMINOTRANSFERASE ISS1"/>
    <property type="match status" value="1"/>
</dbReference>
<dbReference type="SUPFAM" id="SSF53383">
    <property type="entry name" value="PLP-dependent transferases"/>
    <property type="match status" value="1"/>
</dbReference>
<organism evidence="3 4">
    <name type="scientific">Galerina marginata (strain CBS 339.88)</name>
    <dbReference type="NCBI Taxonomy" id="685588"/>
    <lineage>
        <taxon>Eukaryota</taxon>
        <taxon>Fungi</taxon>
        <taxon>Dikarya</taxon>
        <taxon>Basidiomycota</taxon>
        <taxon>Agaricomycotina</taxon>
        <taxon>Agaricomycetes</taxon>
        <taxon>Agaricomycetidae</taxon>
        <taxon>Agaricales</taxon>
        <taxon>Agaricineae</taxon>
        <taxon>Strophariaceae</taxon>
        <taxon>Galerina</taxon>
    </lineage>
</organism>
<dbReference type="EMBL" id="KL142367">
    <property type="protein sequence ID" value="KDR86094.1"/>
    <property type="molecule type" value="Genomic_DNA"/>
</dbReference>
<name>A0A067U1D8_GALM3</name>
<evidence type="ECO:0000313" key="4">
    <source>
        <dbReference type="Proteomes" id="UP000027222"/>
    </source>
</evidence>
<dbReference type="GO" id="GO:0030170">
    <property type="term" value="F:pyridoxal phosphate binding"/>
    <property type="evidence" value="ECO:0007669"/>
    <property type="project" value="InterPro"/>
</dbReference>
<keyword evidence="1" id="KW-0663">Pyridoxal phosphate</keyword>
<dbReference type="GO" id="GO:0008483">
    <property type="term" value="F:transaminase activity"/>
    <property type="evidence" value="ECO:0007669"/>
    <property type="project" value="TreeGrafter"/>
</dbReference>
<evidence type="ECO:0000256" key="1">
    <source>
        <dbReference type="ARBA" id="ARBA00022898"/>
    </source>
</evidence>
<dbReference type="Proteomes" id="UP000027222">
    <property type="component" value="Unassembled WGS sequence"/>
</dbReference>
<proteinExistence type="predicted"/>
<keyword evidence="4" id="KW-1185">Reference proteome</keyword>
<dbReference type="AlphaFoldDB" id="A0A067U1D8"/>
<feature type="domain" description="Aminotransferase class I/classII large" evidence="2">
    <location>
        <begin position="146"/>
        <end position="213"/>
    </location>
</feature>
<dbReference type="STRING" id="685588.A0A067U1D8"/>
<dbReference type="Pfam" id="PF00155">
    <property type="entry name" value="Aminotran_1_2"/>
    <property type="match status" value="1"/>
</dbReference>
<protein>
    <recommendedName>
        <fullName evidence="2">Aminotransferase class I/classII large domain-containing protein</fullName>
    </recommendedName>
</protein>
<dbReference type="Gene3D" id="3.40.640.10">
    <property type="entry name" value="Type I PLP-dependent aspartate aminotransferase-like (Major domain)"/>
    <property type="match status" value="1"/>
</dbReference>
<dbReference type="InterPro" id="IPR050478">
    <property type="entry name" value="Ethylene_sulfur-biosynth"/>
</dbReference>